<keyword evidence="2" id="KW-0326">Glycosidase</keyword>
<dbReference type="Gene3D" id="3.20.20.80">
    <property type="entry name" value="Glycosidases"/>
    <property type="match status" value="1"/>
</dbReference>
<dbReference type="RefSeq" id="WP_162443755.1">
    <property type="nucleotide sequence ID" value="NZ_CP048222.1"/>
</dbReference>
<keyword evidence="5" id="KW-1185">Reference proteome</keyword>
<dbReference type="InterPro" id="IPR013783">
    <property type="entry name" value="Ig-like_fold"/>
</dbReference>
<dbReference type="Gene3D" id="2.60.40.1180">
    <property type="entry name" value="Golgi alpha-mannosidase II"/>
    <property type="match status" value="1"/>
</dbReference>
<sequence>MKRIATLIIYTLITLSVYAQKTPIDRVEPAFWWIGMKNPGLQLLIHGENISQQTVSLTYPGVTLQEITKAESPNYLFLTLSIGTEAKAGKVPLVFKNGKKTFTYSYELKIRSTASNRIQGFTASDVLYLIMPDRFANGNPTNDNVKGMLEGLERDKPFGRHGGDLKGISDHLDYIKDLGITAIWLNPVQENDQYKQSYHGYAITDFYKIDRRFGTNDEYVAFVEKSHSMGMKVIMDLVHNHSGIGHWWMKDLPFKDWIHQYTAKWPDYRSNFRLNVTSDPYASEADRSKMNDGWFDDHMPDLNQKNKFMAAYLIQNSLWWIEYAGIDGIRMDTYPYPDKDFMASWCKTILEEYPKFNIVGEVWMESIPTTAYWVANSPTKDAYHSTLPSATDFPFFFTVAKALTEPGSWDTGLTRLYNLLSQDFVYANPSGNVIFLDNHDTNRFFYDVQKDLNKYKMGMAFMLTTRGIPQLYYGTELLMDRSGASHADVRLDFPGGWPDDKVNAFTKEGRTVEQDEAINYIKTLASWRKTKSVIHTGKLMQFIPEDNIYIYFRYNDAETVMVVMNGNTSAKKLSTERFAERTNGFKMAKNALTSQKITDLSVIDIPAQTTLILELEK</sequence>
<evidence type="ECO:0000256" key="2">
    <source>
        <dbReference type="ARBA" id="ARBA00023295"/>
    </source>
</evidence>
<dbReference type="Proteomes" id="UP000480178">
    <property type="component" value="Chromosome"/>
</dbReference>
<dbReference type="EMBL" id="CP048222">
    <property type="protein sequence ID" value="QHT67732.1"/>
    <property type="molecule type" value="Genomic_DNA"/>
</dbReference>
<dbReference type="AlphaFoldDB" id="A0A6C0GJ87"/>
<dbReference type="InterPro" id="IPR006047">
    <property type="entry name" value="GH13_cat_dom"/>
</dbReference>
<organism evidence="4 5">
    <name type="scientific">Rhodocytophaga rosea</name>
    <dbReference type="NCBI Taxonomy" id="2704465"/>
    <lineage>
        <taxon>Bacteria</taxon>
        <taxon>Pseudomonadati</taxon>
        <taxon>Bacteroidota</taxon>
        <taxon>Cytophagia</taxon>
        <taxon>Cytophagales</taxon>
        <taxon>Rhodocytophagaceae</taxon>
        <taxon>Rhodocytophaga</taxon>
    </lineage>
</organism>
<gene>
    <name evidence="4" type="ORF">GXP67_14370</name>
</gene>
<protein>
    <submittedName>
        <fullName evidence="4">Glycoside hydrolase family 13 protein</fullName>
    </submittedName>
</protein>
<evidence type="ECO:0000256" key="1">
    <source>
        <dbReference type="ARBA" id="ARBA00022801"/>
    </source>
</evidence>
<dbReference type="Pfam" id="PF00128">
    <property type="entry name" value="Alpha-amylase"/>
    <property type="match status" value="1"/>
</dbReference>
<accession>A0A6C0GJ87</accession>
<proteinExistence type="predicted"/>
<dbReference type="InterPro" id="IPR017853">
    <property type="entry name" value="GH"/>
</dbReference>
<evidence type="ECO:0000259" key="3">
    <source>
        <dbReference type="SMART" id="SM00642"/>
    </source>
</evidence>
<keyword evidence="1 4" id="KW-0378">Hydrolase</keyword>
<dbReference type="InterPro" id="IPR014756">
    <property type="entry name" value="Ig_E-set"/>
</dbReference>
<dbReference type="SUPFAM" id="SSF51011">
    <property type="entry name" value="Glycosyl hydrolase domain"/>
    <property type="match status" value="1"/>
</dbReference>
<dbReference type="PANTHER" id="PTHR10357">
    <property type="entry name" value="ALPHA-AMYLASE FAMILY MEMBER"/>
    <property type="match status" value="1"/>
</dbReference>
<evidence type="ECO:0000313" key="4">
    <source>
        <dbReference type="EMBL" id="QHT67732.1"/>
    </source>
</evidence>
<feature type="domain" description="Glycosyl hydrolase family 13 catalytic" evidence="3">
    <location>
        <begin position="129"/>
        <end position="528"/>
    </location>
</feature>
<dbReference type="Pfam" id="PF09087">
    <property type="entry name" value="Cyc-maltodext_N"/>
    <property type="match status" value="1"/>
</dbReference>
<reference evidence="4 5" key="1">
    <citation type="submission" date="2020-01" db="EMBL/GenBank/DDBJ databases">
        <authorList>
            <person name="Kim M.K."/>
        </authorList>
    </citation>
    <scope>NUCLEOTIDE SEQUENCE [LARGE SCALE GENOMIC DNA]</scope>
    <source>
        <strain evidence="4 5">172606-1</strain>
    </source>
</reference>
<dbReference type="SUPFAM" id="SSF81296">
    <property type="entry name" value="E set domains"/>
    <property type="match status" value="1"/>
</dbReference>
<dbReference type="SMART" id="SM00642">
    <property type="entry name" value="Aamy"/>
    <property type="match status" value="1"/>
</dbReference>
<dbReference type="GO" id="GO:0005975">
    <property type="term" value="P:carbohydrate metabolic process"/>
    <property type="evidence" value="ECO:0007669"/>
    <property type="project" value="InterPro"/>
</dbReference>
<dbReference type="InterPro" id="IPR013780">
    <property type="entry name" value="Glyco_hydro_b"/>
</dbReference>
<dbReference type="KEGG" id="rhoz:GXP67_14370"/>
<evidence type="ECO:0000313" key="5">
    <source>
        <dbReference type="Proteomes" id="UP000480178"/>
    </source>
</evidence>
<dbReference type="PANTHER" id="PTHR10357:SF210">
    <property type="entry name" value="MALTODEXTRIN GLUCOSIDASE"/>
    <property type="match status" value="1"/>
</dbReference>
<name>A0A6C0GJ87_9BACT</name>
<dbReference type="SUPFAM" id="SSF51445">
    <property type="entry name" value="(Trans)glycosidases"/>
    <property type="match status" value="1"/>
</dbReference>
<dbReference type="Gene3D" id="2.60.40.10">
    <property type="entry name" value="Immunoglobulins"/>
    <property type="match status" value="1"/>
</dbReference>
<dbReference type="GO" id="GO:0016798">
    <property type="term" value="F:hydrolase activity, acting on glycosyl bonds"/>
    <property type="evidence" value="ECO:0007669"/>
    <property type="project" value="UniProtKB-KW"/>
</dbReference>
<dbReference type="Pfam" id="PF10438">
    <property type="entry name" value="Cyc-maltodext_C"/>
    <property type="match status" value="1"/>
</dbReference>
<dbReference type="InterPro" id="IPR019492">
    <property type="entry name" value="Cyclo-malto-dextrinase_C"/>
</dbReference>
<dbReference type="InterPro" id="IPR015171">
    <property type="entry name" value="Cyc-maltodext_N"/>
</dbReference>
<dbReference type="CDD" id="cd11340">
    <property type="entry name" value="AmyAc_bac_CMD_like_3"/>
    <property type="match status" value="1"/>
</dbReference>